<name>A0A0A7S075_FRIPE</name>
<dbReference type="STRING" id="1267021.FPB0191_01136"/>
<reference evidence="1 2" key="1">
    <citation type="journal article" date="2014" name="Appl. Environ. Microbiol.">
        <title>Gut symbionts from distinct hosts exhibit genotoxic activity via divergent colibactin biosynthetic pathways.</title>
        <authorList>
            <person name="Engel P."/>
            <person name="Vizcaino M.I."/>
            <person name="Crawford J.M."/>
        </authorList>
    </citation>
    <scope>NUCLEOTIDE SEQUENCE [LARGE SCALE GENOMIC DNA]</scope>
    <source>
        <strain evidence="1 2">PEB0191</strain>
    </source>
</reference>
<dbReference type="Pfam" id="PF22759">
    <property type="entry name" value="E217_GP41"/>
    <property type="match status" value="1"/>
</dbReference>
<organism evidence="1 2">
    <name type="scientific">Frischella perrara</name>
    <dbReference type="NCBI Taxonomy" id="1267021"/>
    <lineage>
        <taxon>Bacteria</taxon>
        <taxon>Pseudomonadati</taxon>
        <taxon>Pseudomonadota</taxon>
        <taxon>Gammaproteobacteria</taxon>
        <taxon>Orbales</taxon>
        <taxon>Orbaceae</taxon>
        <taxon>Frischella</taxon>
    </lineage>
</organism>
<dbReference type="EMBL" id="CP009056">
    <property type="protein sequence ID" value="AJA44960.1"/>
    <property type="molecule type" value="Genomic_DNA"/>
</dbReference>
<dbReference type="AlphaFoldDB" id="A0A0A7S075"/>
<gene>
    <name evidence="1" type="ORF">FPB0191_01136</name>
</gene>
<evidence type="ECO:0008006" key="3">
    <source>
        <dbReference type="Google" id="ProtNLM"/>
    </source>
</evidence>
<dbReference type="NCBIfam" id="NF047561">
    <property type="entry name" value="orf58_phage_fam"/>
    <property type="match status" value="1"/>
</dbReference>
<keyword evidence="2" id="KW-1185">Reference proteome</keyword>
<dbReference type="RefSeq" id="WP_039104561.1">
    <property type="nucleotide sequence ID" value="NZ_CP009056.1"/>
</dbReference>
<proteinExistence type="predicted"/>
<sequence>MRQFGRMLQLKIGNQNESIIIDHLRVTFSIKKTLSSNPNAAEISIYNLNDSNRNLIATKQYHLLELSVCYKDDMLRLIFCGDIINVENKLNDKDIITVLRCGDGYKAFTEKTIIKTVAKGQTDNDLLNEAANSFGIQKGSVNLPNDRVLPRGKVMMCDTREVMHEIAINQNADWFIQDGQLFIIPKNKGLANNQGWVISRTTGMIGIPQKNNEEVEVKTLCNPHYKVGSIVRIESRVSECNGDYKIKSIEHNGDLYGSNWYSKLVCTSGKFEEI</sequence>
<accession>A0A0A7S075</accession>
<dbReference type="Proteomes" id="UP000030901">
    <property type="component" value="Chromosome"/>
</dbReference>
<protein>
    <recommendedName>
        <fullName evidence="3">Phage protein D</fullName>
    </recommendedName>
</protein>
<dbReference type="KEGG" id="fpp:FPB0191_01136"/>
<dbReference type="InterPro" id="IPR054496">
    <property type="entry name" value="E217_GP41"/>
</dbReference>
<evidence type="ECO:0000313" key="1">
    <source>
        <dbReference type="EMBL" id="AJA44960.1"/>
    </source>
</evidence>
<dbReference type="HOGENOM" id="CLU_059703_0_0_6"/>
<evidence type="ECO:0000313" key="2">
    <source>
        <dbReference type="Proteomes" id="UP000030901"/>
    </source>
</evidence>